<dbReference type="AlphaFoldDB" id="A0A0D8ZYD1"/>
<proteinExistence type="predicted"/>
<dbReference type="EMBL" id="JYON01000007">
    <property type="protein sequence ID" value="KJH72206.1"/>
    <property type="molecule type" value="Genomic_DNA"/>
</dbReference>
<sequence length="159" mass="18191">MTPQEFQTYINHQRLEIEATNRIADAIEKLTAMMEKMLKVSDTLERIALLIDRMLPAKAPDVVFDISQFATFDWASIGVVVVQKDESGPTVVNWRGQPFFRRSPNNKFAAAIWFSRCIGKDERGENTYERLCTFKSLGHIEVEPISDKVKADLSRSPRI</sequence>
<protein>
    <submittedName>
        <fullName evidence="1">Uncharacterized protein</fullName>
    </submittedName>
</protein>
<accession>A0A0D8ZYD1</accession>
<dbReference type="RefSeq" id="WP_045054332.1">
    <property type="nucleotide sequence ID" value="NZ_CAWMDP010000040.1"/>
</dbReference>
<comment type="caution">
    <text evidence="1">The sequence shown here is derived from an EMBL/GenBank/DDBJ whole genome shotgun (WGS) entry which is preliminary data.</text>
</comment>
<dbReference type="OrthoDB" id="485803at2"/>
<reference evidence="1 2" key="1">
    <citation type="submission" date="2015-02" db="EMBL/GenBank/DDBJ databases">
        <title>Draft genome of a novel marine cyanobacterium (Chroococcales) isolated from South Atlantic Ocean.</title>
        <authorList>
            <person name="Rigonato J."/>
            <person name="Alvarenga D.O."/>
            <person name="Branco L.H."/>
            <person name="Varani A.M."/>
            <person name="Brandini F.P."/>
            <person name="Fiore M.F."/>
        </authorList>
    </citation>
    <scope>NUCLEOTIDE SEQUENCE [LARGE SCALE GENOMIC DNA]</scope>
    <source>
        <strain evidence="1 2">CENA595</strain>
    </source>
</reference>
<dbReference type="InterPro" id="IPR024305">
    <property type="entry name" value="ssDNA-bd_DdrB-like"/>
</dbReference>
<name>A0A0D8ZYD1_9CYAN</name>
<evidence type="ECO:0000313" key="2">
    <source>
        <dbReference type="Proteomes" id="UP000032452"/>
    </source>
</evidence>
<keyword evidence="2" id="KW-1185">Reference proteome</keyword>
<dbReference type="Proteomes" id="UP000032452">
    <property type="component" value="Unassembled WGS sequence"/>
</dbReference>
<dbReference type="Pfam" id="PF12747">
    <property type="entry name" value="DdrB"/>
    <property type="match status" value="1"/>
</dbReference>
<gene>
    <name evidence="1" type="ORF">UH38_09095</name>
</gene>
<organism evidence="1 2">
    <name type="scientific">Aliterella atlantica CENA595</name>
    <dbReference type="NCBI Taxonomy" id="1618023"/>
    <lineage>
        <taxon>Bacteria</taxon>
        <taxon>Bacillati</taxon>
        <taxon>Cyanobacteriota</taxon>
        <taxon>Cyanophyceae</taxon>
        <taxon>Chroococcidiopsidales</taxon>
        <taxon>Aliterellaceae</taxon>
        <taxon>Aliterella</taxon>
    </lineage>
</organism>
<evidence type="ECO:0000313" key="1">
    <source>
        <dbReference type="EMBL" id="KJH72206.1"/>
    </source>
</evidence>